<keyword evidence="4 5" id="KW-0663">Pyridoxal phosphate</keyword>
<dbReference type="EMBL" id="JAVALS010000012">
    <property type="protein sequence ID" value="MDP5228282.1"/>
    <property type="molecule type" value="Genomic_DNA"/>
</dbReference>
<evidence type="ECO:0000256" key="5">
    <source>
        <dbReference type="RuleBase" id="RU362118"/>
    </source>
</evidence>
<sequence>MSNNWSFETRQIHVGQEPDAATGARALPIYQTTSFVFPSAESAANRFALAELAPIYTRIGNPTQDAVEQRIASLEGGLAALLLSSGQAAEAFAILNIAEAGDHVVASPSLYGGTYNLLANTLKKFGIQVTFVADPDNLDDWRAAVRPNTKLFFAEVVSNPRQDVLDIEGVSAVAHESGVPLIVDNTLATPYLVRPLEWGADIVVHSATKYLGGHGSAIAGVIVDSGKFDFGADPEKFPSFNTPDESYNGLVYARDLGADGALGANLSYILKARVQLLRDLGSAVSPFNAFLIAQGLETLSLRVERHVQNAQKVAEFLEVRDDVERVAFAGLPSSPWFERGRKYGPNGIGAVVAFEIAGGLEAGKAFVDALELHSHVANLGDVRSLVIHPASTTHAQLGEEQQRAAGVTPGLVRLAVGIEHIDDILADLDAGFRAAKAAR</sequence>
<dbReference type="Gene3D" id="3.90.1150.10">
    <property type="entry name" value="Aspartate Aminotransferase, domain 1"/>
    <property type="match status" value="1"/>
</dbReference>
<evidence type="ECO:0000256" key="4">
    <source>
        <dbReference type="ARBA" id="ARBA00022898"/>
    </source>
</evidence>
<dbReference type="InterPro" id="IPR006235">
    <property type="entry name" value="OAc-hSer/O-AcSer_sulfhydrylase"/>
</dbReference>
<dbReference type="InterPro" id="IPR015424">
    <property type="entry name" value="PyrdxlP-dep_Trfase"/>
</dbReference>
<dbReference type="PANTHER" id="PTHR43797:SF2">
    <property type="entry name" value="HOMOCYSTEINE_CYSTEINE SYNTHASE"/>
    <property type="match status" value="1"/>
</dbReference>
<gene>
    <name evidence="6" type="ORF">Q9R02_14050</name>
</gene>
<dbReference type="InterPro" id="IPR015422">
    <property type="entry name" value="PyrdxlP-dep_Trfase_small"/>
</dbReference>
<evidence type="ECO:0000256" key="1">
    <source>
        <dbReference type="ARBA" id="ARBA00001933"/>
    </source>
</evidence>
<dbReference type="SUPFAM" id="SSF53383">
    <property type="entry name" value="PLP-dependent transferases"/>
    <property type="match status" value="1"/>
</dbReference>
<reference evidence="6 7" key="1">
    <citation type="submission" date="2023-08" db="EMBL/GenBank/DDBJ databases">
        <title>Arthrobacter horti sp. nov., isolated from forest soil.</title>
        <authorList>
            <person name="Park M."/>
        </authorList>
    </citation>
    <scope>NUCLEOTIDE SEQUENCE [LARGE SCALE GENOMIC DNA]</scope>
    <source>
        <strain evidence="6 7">YJM1</strain>
    </source>
</reference>
<protein>
    <submittedName>
        <fullName evidence="6">Bifunctional o-acetylhomoserine/o-acetylserine sulfhydrylase</fullName>
        <ecNumber evidence="6">2.5.1.47</ecNumber>
    </submittedName>
</protein>
<comment type="cofactor">
    <cofactor evidence="1 5">
        <name>pyridoxal 5'-phosphate</name>
        <dbReference type="ChEBI" id="CHEBI:597326"/>
    </cofactor>
</comment>
<accession>A0ABT9IRX8</accession>
<evidence type="ECO:0000313" key="7">
    <source>
        <dbReference type="Proteomes" id="UP001232725"/>
    </source>
</evidence>
<dbReference type="Proteomes" id="UP001232725">
    <property type="component" value="Unassembled WGS sequence"/>
</dbReference>
<evidence type="ECO:0000256" key="3">
    <source>
        <dbReference type="ARBA" id="ARBA00022679"/>
    </source>
</evidence>
<keyword evidence="3 6" id="KW-0808">Transferase</keyword>
<dbReference type="GO" id="GO:0004124">
    <property type="term" value="F:cysteine synthase activity"/>
    <property type="evidence" value="ECO:0007669"/>
    <property type="project" value="UniProtKB-EC"/>
</dbReference>
<dbReference type="InterPro" id="IPR054542">
    <property type="entry name" value="Cys_met_metab_PP"/>
</dbReference>
<dbReference type="CDD" id="cd00614">
    <property type="entry name" value="CGS_like"/>
    <property type="match status" value="1"/>
</dbReference>
<comment type="caution">
    <text evidence="6">The sequence shown here is derived from an EMBL/GenBank/DDBJ whole genome shotgun (WGS) entry which is preliminary data.</text>
</comment>
<organism evidence="6 7">
    <name type="scientific">Arthrobacter horti</name>
    <dbReference type="NCBI Taxonomy" id="3068273"/>
    <lineage>
        <taxon>Bacteria</taxon>
        <taxon>Bacillati</taxon>
        <taxon>Actinomycetota</taxon>
        <taxon>Actinomycetes</taxon>
        <taxon>Micrococcales</taxon>
        <taxon>Micrococcaceae</taxon>
        <taxon>Arthrobacter</taxon>
    </lineage>
</organism>
<dbReference type="PANTHER" id="PTHR43797">
    <property type="entry name" value="HOMOCYSTEINE/CYSTEINE SYNTHASE"/>
    <property type="match status" value="1"/>
</dbReference>
<evidence type="ECO:0000313" key="6">
    <source>
        <dbReference type="EMBL" id="MDP5228282.1"/>
    </source>
</evidence>
<dbReference type="EC" id="2.5.1.47" evidence="6"/>
<dbReference type="InterPro" id="IPR000277">
    <property type="entry name" value="Cys/Met-Metab_PyrdxlP-dep_enz"/>
</dbReference>
<dbReference type="PROSITE" id="PS00868">
    <property type="entry name" value="CYS_MET_METAB_PP"/>
    <property type="match status" value="1"/>
</dbReference>
<dbReference type="RefSeq" id="WP_305997326.1">
    <property type="nucleotide sequence ID" value="NZ_JAVALS010000012.1"/>
</dbReference>
<proteinExistence type="inferred from homology"/>
<dbReference type="InterPro" id="IPR015421">
    <property type="entry name" value="PyrdxlP-dep_Trfase_major"/>
</dbReference>
<dbReference type="NCBIfam" id="TIGR01326">
    <property type="entry name" value="OAH_OAS_sulfhy"/>
    <property type="match status" value="1"/>
</dbReference>
<comment type="similarity">
    <text evidence="2 5">Belongs to the trans-sulfuration enzymes family.</text>
</comment>
<dbReference type="PIRSF" id="PIRSF001434">
    <property type="entry name" value="CGS"/>
    <property type="match status" value="1"/>
</dbReference>
<dbReference type="Pfam" id="PF01053">
    <property type="entry name" value="Cys_Met_Meta_PP"/>
    <property type="match status" value="1"/>
</dbReference>
<keyword evidence="7" id="KW-1185">Reference proteome</keyword>
<dbReference type="NCBIfam" id="NF005872">
    <property type="entry name" value="PRK07812.1"/>
    <property type="match status" value="1"/>
</dbReference>
<evidence type="ECO:0000256" key="2">
    <source>
        <dbReference type="ARBA" id="ARBA00009077"/>
    </source>
</evidence>
<dbReference type="Gene3D" id="3.40.640.10">
    <property type="entry name" value="Type I PLP-dependent aspartate aminotransferase-like (Major domain)"/>
    <property type="match status" value="1"/>
</dbReference>
<name>A0ABT9IRX8_9MICC</name>